<comment type="caution">
    <text evidence="2">The sequence shown here is derived from an EMBL/GenBank/DDBJ whole genome shotgun (WGS) entry which is preliminary data.</text>
</comment>
<dbReference type="PIRSF" id="PIRSF027386">
    <property type="entry name" value="UCP027386_ABC_sbc_TM0202"/>
    <property type="match status" value="1"/>
</dbReference>
<sequence length="329" mass="34239">MTMRPVTRRATLFGAVALFSTPALLRASSSLPETLVMQAPRSGPGILMAHARAIGALDKVAGKVELSLWTTPDEMRAGFVSGKVPLTVMPSQGAASLHNKGLGLHLVSVLTDGHCGLIARDMENCSVADLRGKRVAVPSINGFTGHMMRLGLRHYGIGLDEVELIPAVTKMEGGQILLSGRADVALVPEPVGSAVLMKGKQAGQHLYRGEQMREVMGKIAGTAPSLPQASLAIRADYAAEYPGLIPALREAISAAAVDLNADPAKAAANAAPFVERKAGLLAQAIPFANLHGEPANEARPKLEALYSALLDADPGIIGGKMPGEALYGA</sequence>
<dbReference type="PANTHER" id="PTHR30024">
    <property type="entry name" value="ALIPHATIC SULFONATES-BINDING PROTEIN-RELATED"/>
    <property type="match status" value="1"/>
</dbReference>
<evidence type="ECO:0000313" key="3">
    <source>
        <dbReference type="Proteomes" id="UP001227162"/>
    </source>
</evidence>
<evidence type="ECO:0000313" key="2">
    <source>
        <dbReference type="EMBL" id="MDQ2094022.1"/>
    </source>
</evidence>
<dbReference type="AlphaFoldDB" id="A0AAJ1UD89"/>
<dbReference type="Pfam" id="PF12974">
    <property type="entry name" value="Phosphonate-bd"/>
    <property type="match status" value="1"/>
</dbReference>
<dbReference type="EMBL" id="JANFFA010000002">
    <property type="protein sequence ID" value="MDQ2094022.1"/>
    <property type="molecule type" value="Genomic_DNA"/>
</dbReference>
<name>A0AAJ1UD89_9RHOB</name>
<evidence type="ECO:0000256" key="1">
    <source>
        <dbReference type="SAM" id="SignalP"/>
    </source>
</evidence>
<keyword evidence="1" id="KW-0732">Signal</keyword>
<proteinExistence type="predicted"/>
<dbReference type="PANTHER" id="PTHR30024:SF46">
    <property type="entry name" value="ABC TRANSPORTER, SUBSTRATE-BINDING LIPOPROTEIN"/>
    <property type="match status" value="1"/>
</dbReference>
<feature type="chain" id="PRO_5042563640" evidence="1">
    <location>
        <begin position="26"/>
        <end position="329"/>
    </location>
</feature>
<gene>
    <name evidence="2" type="ORF">NOI20_07870</name>
</gene>
<reference evidence="2" key="2">
    <citation type="submission" date="2023-04" db="EMBL/GenBank/DDBJ databases">
        <title>'Rhodoalgimonas zhirmunskyi' gen. nov., isolated from a red alga.</title>
        <authorList>
            <person name="Nedashkovskaya O.I."/>
            <person name="Otstavnykh N.Y."/>
            <person name="Bystritskaya E.P."/>
            <person name="Balabanova L.A."/>
            <person name="Isaeva M.P."/>
        </authorList>
    </citation>
    <scope>NUCLEOTIDE SEQUENCE</scope>
    <source>
        <strain evidence="2">10Alg 79</strain>
    </source>
</reference>
<dbReference type="RefSeq" id="WP_317625644.1">
    <property type="nucleotide sequence ID" value="NZ_JANFFA010000002.1"/>
</dbReference>
<dbReference type="Gene3D" id="3.40.190.10">
    <property type="entry name" value="Periplasmic binding protein-like II"/>
    <property type="match status" value="2"/>
</dbReference>
<accession>A0AAJ1UD89</accession>
<organism evidence="2 3">
    <name type="scientific">Rhodalgimonas zhirmunskyi</name>
    <dbReference type="NCBI Taxonomy" id="2964767"/>
    <lineage>
        <taxon>Bacteria</taxon>
        <taxon>Pseudomonadati</taxon>
        <taxon>Pseudomonadota</taxon>
        <taxon>Alphaproteobacteria</taxon>
        <taxon>Rhodobacterales</taxon>
        <taxon>Roseobacteraceae</taxon>
        <taxon>Rhodalgimonas</taxon>
    </lineage>
</organism>
<dbReference type="SUPFAM" id="SSF53850">
    <property type="entry name" value="Periplasmic binding protein-like II"/>
    <property type="match status" value="1"/>
</dbReference>
<reference evidence="2" key="1">
    <citation type="submission" date="2022-07" db="EMBL/GenBank/DDBJ databases">
        <authorList>
            <person name="Otstavnykh N."/>
            <person name="Isaeva M."/>
            <person name="Bystritskaya E."/>
        </authorList>
    </citation>
    <scope>NUCLEOTIDE SEQUENCE</scope>
    <source>
        <strain evidence="2">10Alg 79</strain>
    </source>
</reference>
<keyword evidence="3" id="KW-1185">Reference proteome</keyword>
<protein>
    <submittedName>
        <fullName evidence="2">ABC transporter substrate-binding protein</fullName>
    </submittedName>
</protein>
<dbReference type="Proteomes" id="UP001227162">
    <property type="component" value="Unassembled WGS sequence"/>
</dbReference>
<feature type="signal peptide" evidence="1">
    <location>
        <begin position="1"/>
        <end position="25"/>
    </location>
</feature>
<dbReference type="InterPro" id="IPR027024">
    <property type="entry name" value="UCP027386_ABC_sbc_TM0202"/>
</dbReference>